<dbReference type="STRING" id="1266370.NITGR_310066"/>
<proteinExistence type="predicted"/>
<dbReference type="Proteomes" id="UP000011704">
    <property type="component" value="Unassembled WGS sequence"/>
</dbReference>
<keyword evidence="2 5" id="KW-0812">Transmembrane</keyword>
<name>M1ZB95_NITG3</name>
<keyword evidence="8" id="KW-1185">Reference proteome</keyword>
<evidence type="ECO:0000256" key="5">
    <source>
        <dbReference type="SAM" id="Phobius"/>
    </source>
</evidence>
<organism evidence="7 8">
    <name type="scientific">Nitrospina gracilis (strain 3/211)</name>
    <dbReference type="NCBI Taxonomy" id="1266370"/>
    <lineage>
        <taxon>Bacteria</taxon>
        <taxon>Pseudomonadati</taxon>
        <taxon>Nitrospinota/Tectimicrobiota group</taxon>
        <taxon>Nitrospinota</taxon>
        <taxon>Nitrospinia</taxon>
        <taxon>Nitrospinales</taxon>
        <taxon>Nitrospinaceae</taxon>
        <taxon>Nitrospina</taxon>
    </lineage>
</organism>
<evidence type="ECO:0000256" key="1">
    <source>
        <dbReference type="ARBA" id="ARBA00004370"/>
    </source>
</evidence>
<evidence type="ECO:0000313" key="8">
    <source>
        <dbReference type="Proteomes" id="UP000011704"/>
    </source>
</evidence>
<dbReference type="GO" id="GO:0016020">
    <property type="term" value="C:membrane"/>
    <property type="evidence" value="ECO:0007669"/>
    <property type="project" value="UniProtKB-SubCell"/>
</dbReference>
<dbReference type="InterPro" id="IPR025423">
    <property type="entry name" value="TMEM205-like"/>
</dbReference>
<dbReference type="HOGENOM" id="CLU_1459867_0_0_0"/>
<sequence length="185" mass="21378">MTRLIYFANWLYLFSLSLWVGGMFLLGILAEIVVRVKLKEQPQLASNVMNGLMDIFNVHIIYWCMGLMISAVLIRFFADRLGWGGYVEPVVTKKRYTKQVFLAIMVVLAIYIGSVLRPEMHAMDQKKKANPENIQLQRQFDTYHSRLTWLYTVNMILGLGLFWIHGKEMTRFRESGQPVPPASAS</sequence>
<dbReference type="Pfam" id="PF13664">
    <property type="entry name" value="DUF4149"/>
    <property type="match status" value="1"/>
</dbReference>
<protein>
    <recommendedName>
        <fullName evidence="6">TMEM205-like domain-containing protein</fullName>
    </recommendedName>
</protein>
<feature type="domain" description="TMEM205-like" evidence="6">
    <location>
        <begin position="15"/>
        <end position="128"/>
    </location>
</feature>
<evidence type="ECO:0000256" key="3">
    <source>
        <dbReference type="ARBA" id="ARBA00022989"/>
    </source>
</evidence>
<dbReference type="AlphaFoldDB" id="M1ZB95"/>
<feature type="transmembrane region" description="Helical" evidence="5">
    <location>
        <begin position="55"/>
        <end position="78"/>
    </location>
</feature>
<accession>M1ZB95</accession>
<evidence type="ECO:0000313" key="7">
    <source>
        <dbReference type="EMBL" id="CCQ90578.1"/>
    </source>
</evidence>
<reference evidence="7 8" key="1">
    <citation type="journal article" date="2013" name="Front. Microbiol.">
        <title>The genome of Nitrospina gracilis illuminates the metabolism and evolution of the major marine nitrite oxidizer.</title>
        <authorList>
            <person name="Luecker S."/>
            <person name="Nowka B."/>
            <person name="Rattei T."/>
            <person name="Spieck E."/>
            <person name="and Daims H."/>
        </authorList>
    </citation>
    <scope>NUCLEOTIDE SEQUENCE [LARGE SCALE GENOMIC DNA]</scope>
    <source>
        <strain evidence="7 8">3/211</strain>
    </source>
</reference>
<gene>
    <name evidence="7" type="ORF">NITGR_310066</name>
</gene>
<dbReference type="EMBL" id="CAQJ01000035">
    <property type="protein sequence ID" value="CCQ90578.1"/>
    <property type="molecule type" value="Genomic_DNA"/>
</dbReference>
<dbReference type="InParanoid" id="M1ZB95"/>
<evidence type="ECO:0000256" key="2">
    <source>
        <dbReference type="ARBA" id="ARBA00022692"/>
    </source>
</evidence>
<comment type="caution">
    <text evidence="7">The sequence shown here is derived from an EMBL/GenBank/DDBJ whole genome shotgun (WGS) entry which is preliminary data.</text>
</comment>
<evidence type="ECO:0000256" key="4">
    <source>
        <dbReference type="ARBA" id="ARBA00023136"/>
    </source>
</evidence>
<keyword evidence="4 5" id="KW-0472">Membrane</keyword>
<feature type="transmembrane region" description="Helical" evidence="5">
    <location>
        <begin position="98"/>
        <end position="116"/>
    </location>
</feature>
<comment type="subcellular location">
    <subcellularLocation>
        <location evidence="1">Membrane</location>
    </subcellularLocation>
</comment>
<evidence type="ECO:0000259" key="6">
    <source>
        <dbReference type="Pfam" id="PF13664"/>
    </source>
</evidence>
<feature type="transmembrane region" description="Helical" evidence="5">
    <location>
        <begin position="12"/>
        <end position="34"/>
    </location>
</feature>
<feature type="transmembrane region" description="Helical" evidence="5">
    <location>
        <begin position="147"/>
        <end position="165"/>
    </location>
</feature>
<keyword evidence="3 5" id="KW-1133">Transmembrane helix</keyword>
<dbReference type="RefSeq" id="WP_005008246.1">
    <property type="nucleotide sequence ID" value="NZ_HG422173.1"/>
</dbReference>